<evidence type="ECO:0000256" key="1">
    <source>
        <dbReference type="SAM" id="Phobius"/>
    </source>
</evidence>
<keyword evidence="1" id="KW-0472">Membrane</keyword>
<protein>
    <submittedName>
        <fullName evidence="2">Uncharacterized protein</fullName>
    </submittedName>
</protein>
<comment type="caution">
    <text evidence="2">The sequence shown here is derived from an EMBL/GenBank/DDBJ whole genome shotgun (WGS) entry which is preliminary data.</text>
</comment>
<evidence type="ECO:0000313" key="3">
    <source>
        <dbReference type="Proteomes" id="UP000014411"/>
    </source>
</evidence>
<accession>S3IGW9</accession>
<organism evidence="2 3">
    <name type="scientific">Rhizobium grahamii CCGE 502</name>
    <dbReference type="NCBI Taxonomy" id="990285"/>
    <lineage>
        <taxon>Bacteria</taxon>
        <taxon>Pseudomonadati</taxon>
        <taxon>Pseudomonadota</taxon>
        <taxon>Alphaproteobacteria</taxon>
        <taxon>Hyphomicrobiales</taxon>
        <taxon>Rhizobiaceae</taxon>
        <taxon>Rhizobium/Agrobacterium group</taxon>
        <taxon>Rhizobium</taxon>
    </lineage>
</organism>
<sequence>METSRHTSPIILVSAVIAGSLALIQQNGFFDGIFHKEILASVSVEETVGAAKATAVDHATTAAVH</sequence>
<keyword evidence="1" id="KW-1133">Transmembrane helix</keyword>
<evidence type="ECO:0000313" key="2">
    <source>
        <dbReference type="EMBL" id="EPE98173.1"/>
    </source>
</evidence>
<dbReference type="HOGENOM" id="CLU_2846794_0_0_5"/>
<dbReference type="RefSeq" id="WP_016554193.1">
    <property type="nucleotide sequence ID" value="NZ_AEYE02000013.1"/>
</dbReference>
<dbReference type="eggNOG" id="ENOG5031AWE">
    <property type="taxonomic scope" value="Bacteria"/>
</dbReference>
<proteinExistence type="predicted"/>
<feature type="transmembrane region" description="Helical" evidence="1">
    <location>
        <begin position="6"/>
        <end position="24"/>
    </location>
</feature>
<dbReference type="Proteomes" id="UP000014411">
    <property type="component" value="Unassembled WGS sequence"/>
</dbReference>
<dbReference type="EMBL" id="AEYE02000013">
    <property type="protein sequence ID" value="EPE98173.1"/>
    <property type="molecule type" value="Genomic_DNA"/>
</dbReference>
<keyword evidence="1" id="KW-0812">Transmembrane</keyword>
<reference evidence="2 3" key="1">
    <citation type="journal article" date="2012" name="J. Bacteriol.">
        <title>Genome sequence of Rhizobium grahamii CCGE502, a broad-host-range symbiont with low nodulation competitiveness in Phaseolus vulgaris.</title>
        <authorList>
            <person name="Althabegoiti M.J."/>
            <person name="Lozano L."/>
            <person name="Torres-Tejerizo G."/>
            <person name="Ormeno-Orrillo E."/>
            <person name="Rogel M.A."/>
            <person name="Gonzalez V."/>
            <person name="Martinez-Romero E."/>
        </authorList>
    </citation>
    <scope>NUCLEOTIDE SEQUENCE [LARGE SCALE GENOMIC DNA]</scope>
    <source>
        <strain evidence="2 3">CCGE 502</strain>
    </source>
</reference>
<dbReference type="AlphaFoldDB" id="S3IGW9"/>
<keyword evidence="3" id="KW-1185">Reference proteome</keyword>
<gene>
    <name evidence="2" type="ORF">RGCCGE502_10816</name>
</gene>
<name>S3IGW9_9HYPH</name>